<organism evidence="3 4">
    <name type="scientific">Aduncisulcus paluster</name>
    <dbReference type="NCBI Taxonomy" id="2918883"/>
    <lineage>
        <taxon>Eukaryota</taxon>
        <taxon>Metamonada</taxon>
        <taxon>Carpediemonas-like organisms</taxon>
        <taxon>Aduncisulcus</taxon>
    </lineage>
</organism>
<dbReference type="Gene3D" id="3.80.10.10">
    <property type="entry name" value="Ribonuclease Inhibitor"/>
    <property type="match status" value="1"/>
</dbReference>
<dbReference type="EMBL" id="BQXS01011796">
    <property type="protein sequence ID" value="GKT16865.1"/>
    <property type="molecule type" value="Genomic_DNA"/>
</dbReference>
<dbReference type="InterPro" id="IPR051830">
    <property type="entry name" value="NOTCH_homolog"/>
</dbReference>
<evidence type="ECO:0000256" key="1">
    <source>
        <dbReference type="PROSITE-ProRule" id="PRU00076"/>
    </source>
</evidence>
<dbReference type="SUPFAM" id="SSF57196">
    <property type="entry name" value="EGF/Laminin"/>
    <property type="match status" value="2"/>
</dbReference>
<feature type="non-terminal residue" evidence="3">
    <location>
        <position position="732"/>
    </location>
</feature>
<comment type="caution">
    <text evidence="1">Lacks conserved residue(s) required for the propagation of feature annotation.</text>
</comment>
<dbReference type="InterPro" id="IPR032675">
    <property type="entry name" value="LRR_dom_sf"/>
</dbReference>
<dbReference type="PANTHER" id="PTHR24033:SF151">
    <property type="entry name" value="NOTCH 2"/>
    <property type="match status" value="1"/>
</dbReference>
<name>A0ABQ5JTR5_9EUKA</name>
<keyword evidence="1" id="KW-1015">Disulfide bond</keyword>
<feature type="disulfide bond" evidence="1">
    <location>
        <begin position="664"/>
        <end position="673"/>
    </location>
</feature>
<feature type="domain" description="EGF-like" evidence="2">
    <location>
        <begin position="635"/>
        <end position="674"/>
    </location>
</feature>
<keyword evidence="1" id="KW-0245">EGF-like domain</keyword>
<reference evidence="3" key="1">
    <citation type="submission" date="2022-03" db="EMBL/GenBank/DDBJ databases">
        <title>Draft genome sequence of Aduncisulcus paluster, a free-living microaerophilic Fornicata.</title>
        <authorList>
            <person name="Yuyama I."/>
            <person name="Kume K."/>
            <person name="Tamura T."/>
            <person name="Inagaki Y."/>
            <person name="Hashimoto T."/>
        </authorList>
    </citation>
    <scope>NUCLEOTIDE SEQUENCE</scope>
    <source>
        <strain evidence="3">NY0171</strain>
    </source>
</reference>
<dbReference type="SUPFAM" id="SSF52058">
    <property type="entry name" value="L domain-like"/>
    <property type="match status" value="1"/>
</dbReference>
<feature type="disulfide bond" evidence="1">
    <location>
        <begin position="704"/>
        <end position="713"/>
    </location>
</feature>
<feature type="domain" description="EGF-like" evidence="2">
    <location>
        <begin position="601"/>
        <end position="634"/>
    </location>
</feature>
<feature type="disulfide bond" evidence="1">
    <location>
        <begin position="624"/>
        <end position="633"/>
    </location>
</feature>
<sequence length="732" mass="80315">LVLDSDDPSKSLCDISKYQIASIDTDFFGTLYSDSPCNDLSGMQYIIEPFSIDFQCDPITNASALRNLFQLDTVNLSDPKNGDSIQNFNDFQAISRPTSMMVDNHPACYDISVFFRMSSLITLAISGIEQESGICRVEADETYLEFIESVFPLLLYPPDLDNTCPINDEDSYSCSSNANCPYFTRNEVYNSLISSPQKECSAIAKSSATESGDLICYTVHDDNIRSYLIDTYPDIAEPTGMISVASIRSTVSGSLNLSTDVITPYGNVSSLQGLEYATGLTELNLDGYDLSGSDSVSAYDQLVVRILAQAFLDRDENILSGLQSLSVSGCGILDLEDILDFTPSFASTTKTTTFQISHLDFSNNSISDVSVLIGTRRMYDSDTLLSININNNNFCDIEGVVAELKSFFPNLTIVEPYTSQSCMCTDPVSFSDHQQCRELYPDEWIVDCWKGYYWDMSTNSCVLATPAESPFTYDFYYICLLCEKSGSSICVLRENADHVTCECLNGWTGDNCDITCNSYDGLPCNGEGVCGYSYEQQLPYCTCNSQYTGESCEIACPAYDGKICNDASIECVYSTDDNKASCVCDENHFGDTCELSCPSYDGEYCNANGTCELSKDSSEAICVCDDNYYGPSCEASCPVYNDIICYDRGTCSYDEDKDVAECSCDEGYVGDACEFSCPYYQGEVCSDHGTCVYSDEQGAAACSCDEGYVDDLCSTPCPQYDDLVCGDNGTCV</sequence>
<dbReference type="Gene3D" id="2.10.25.10">
    <property type="entry name" value="Laminin"/>
    <property type="match status" value="4"/>
</dbReference>
<feature type="domain" description="EGF-like" evidence="2">
    <location>
        <begin position="681"/>
        <end position="714"/>
    </location>
</feature>
<accession>A0ABQ5JTR5</accession>
<gene>
    <name evidence="3" type="ORF">ADUPG1_010999</name>
</gene>
<dbReference type="PROSITE" id="PS00022">
    <property type="entry name" value="EGF_1"/>
    <property type="match status" value="5"/>
</dbReference>
<feature type="non-terminal residue" evidence="3">
    <location>
        <position position="1"/>
    </location>
</feature>
<dbReference type="PROSITE" id="PS50026">
    <property type="entry name" value="EGF_3"/>
    <property type="match status" value="3"/>
</dbReference>
<feature type="disulfide bond" evidence="1">
    <location>
        <begin position="645"/>
        <end position="662"/>
    </location>
</feature>
<evidence type="ECO:0000259" key="2">
    <source>
        <dbReference type="PROSITE" id="PS50026"/>
    </source>
</evidence>
<dbReference type="PANTHER" id="PTHR24033">
    <property type="entry name" value="EGF-LIKE DOMAIN-CONTAINING PROTEIN"/>
    <property type="match status" value="1"/>
</dbReference>
<protein>
    <recommendedName>
        <fullName evidence="2">EGF-like domain-containing protein</fullName>
    </recommendedName>
</protein>
<dbReference type="Proteomes" id="UP001057375">
    <property type="component" value="Unassembled WGS sequence"/>
</dbReference>
<comment type="caution">
    <text evidence="3">The sequence shown here is derived from an EMBL/GenBank/DDBJ whole genome shotgun (WGS) entry which is preliminary data.</text>
</comment>
<dbReference type="InterPro" id="IPR000742">
    <property type="entry name" value="EGF"/>
</dbReference>
<evidence type="ECO:0000313" key="4">
    <source>
        <dbReference type="Proteomes" id="UP001057375"/>
    </source>
</evidence>
<evidence type="ECO:0000313" key="3">
    <source>
        <dbReference type="EMBL" id="GKT16865.1"/>
    </source>
</evidence>
<dbReference type="SMART" id="SM00181">
    <property type="entry name" value="EGF"/>
    <property type="match status" value="6"/>
</dbReference>
<proteinExistence type="predicted"/>
<keyword evidence="4" id="KW-1185">Reference proteome</keyword>